<feature type="compositionally biased region" description="Low complexity" evidence="1">
    <location>
        <begin position="39"/>
        <end position="59"/>
    </location>
</feature>
<name>A0A6J7DFG3_9ZZZZ</name>
<gene>
    <name evidence="2" type="ORF">UFOPK3444_00562</name>
</gene>
<protein>
    <submittedName>
        <fullName evidence="2">Unannotated protein</fullName>
    </submittedName>
</protein>
<evidence type="ECO:0000313" key="2">
    <source>
        <dbReference type="EMBL" id="CAB4868018.1"/>
    </source>
</evidence>
<proteinExistence type="predicted"/>
<accession>A0A6J7DFG3</accession>
<organism evidence="2">
    <name type="scientific">freshwater metagenome</name>
    <dbReference type="NCBI Taxonomy" id="449393"/>
    <lineage>
        <taxon>unclassified sequences</taxon>
        <taxon>metagenomes</taxon>
        <taxon>ecological metagenomes</taxon>
    </lineage>
</organism>
<dbReference type="AlphaFoldDB" id="A0A6J7DFG3"/>
<evidence type="ECO:0000256" key="1">
    <source>
        <dbReference type="SAM" id="MobiDB-lite"/>
    </source>
</evidence>
<feature type="compositionally biased region" description="Pro residues" evidence="1">
    <location>
        <begin position="60"/>
        <end position="72"/>
    </location>
</feature>
<dbReference type="EMBL" id="CAFBLU010000006">
    <property type="protein sequence ID" value="CAB4868018.1"/>
    <property type="molecule type" value="Genomic_DNA"/>
</dbReference>
<feature type="compositionally biased region" description="Pro residues" evidence="1">
    <location>
        <begin position="80"/>
        <end position="89"/>
    </location>
</feature>
<sequence>MAWKRKKTDETEAAEVAPATAAGQFNATGDWTPVGGEQPTADHPAAATPAWQTPAQDVPPVKPAAAPTPAPEPAIRAVPDPAPATPPEGEPSTSSAPAAAVDPNPEHIVLASLAGGFVAARILRRIFRG</sequence>
<reference evidence="2" key="1">
    <citation type="submission" date="2020-05" db="EMBL/GenBank/DDBJ databases">
        <authorList>
            <person name="Chiriac C."/>
            <person name="Salcher M."/>
            <person name="Ghai R."/>
            <person name="Kavagutti S V."/>
        </authorList>
    </citation>
    <scope>NUCLEOTIDE SEQUENCE</scope>
</reference>
<feature type="region of interest" description="Disordered" evidence="1">
    <location>
        <begin position="1"/>
        <end position="101"/>
    </location>
</feature>